<keyword evidence="1" id="KW-0472">Membrane</keyword>
<protein>
    <submittedName>
        <fullName evidence="2">Uncharacterized protein</fullName>
    </submittedName>
</protein>
<name>A0A5N6ZD58_9EURO</name>
<feature type="transmembrane region" description="Helical" evidence="1">
    <location>
        <begin position="20"/>
        <end position="39"/>
    </location>
</feature>
<dbReference type="EMBL" id="ML739083">
    <property type="protein sequence ID" value="KAE8354000.1"/>
    <property type="molecule type" value="Genomic_DNA"/>
</dbReference>
<keyword evidence="3" id="KW-1185">Reference proteome</keyword>
<proteinExistence type="predicted"/>
<accession>A0A5N6ZD58</accession>
<gene>
    <name evidence="2" type="ORF">BDV28DRAFT_132044</name>
</gene>
<evidence type="ECO:0000313" key="3">
    <source>
        <dbReference type="Proteomes" id="UP000327118"/>
    </source>
</evidence>
<reference evidence="3" key="1">
    <citation type="submission" date="2019-04" db="EMBL/GenBank/DDBJ databases">
        <title>Friends and foes A comparative genomics studyof 23 Aspergillus species from section Flavi.</title>
        <authorList>
            <consortium name="DOE Joint Genome Institute"/>
            <person name="Kjaerbolling I."/>
            <person name="Vesth T."/>
            <person name="Frisvad J.C."/>
            <person name="Nybo J.L."/>
            <person name="Theobald S."/>
            <person name="Kildgaard S."/>
            <person name="Isbrandt T."/>
            <person name="Kuo A."/>
            <person name="Sato A."/>
            <person name="Lyhne E.K."/>
            <person name="Kogle M.E."/>
            <person name="Wiebenga A."/>
            <person name="Kun R.S."/>
            <person name="Lubbers R.J."/>
            <person name="Makela M.R."/>
            <person name="Barry K."/>
            <person name="Chovatia M."/>
            <person name="Clum A."/>
            <person name="Daum C."/>
            <person name="Haridas S."/>
            <person name="He G."/>
            <person name="LaButti K."/>
            <person name="Lipzen A."/>
            <person name="Mondo S."/>
            <person name="Riley R."/>
            <person name="Salamov A."/>
            <person name="Simmons B.A."/>
            <person name="Magnuson J.K."/>
            <person name="Henrissat B."/>
            <person name="Mortensen U.H."/>
            <person name="Larsen T.O."/>
            <person name="Devries R.P."/>
            <person name="Grigoriev I.V."/>
            <person name="Machida M."/>
            <person name="Baker S.E."/>
            <person name="Andersen M.R."/>
        </authorList>
    </citation>
    <scope>NUCLEOTIDE SEQUENCE [LARGE SCALE GENOMIC DNA]</scope>
    <source>
        <strain evidence="3">CBS 553.77</strain>
    </source>
</reference>
<dbReference type="Proteomes" id="UP000327118">
    <property type="component" value="Unassembled WGS sequence"/>
</dbReference>
<sequence length="51" mass="6007">MYGVSTPYLLTVRKDWYMNPILYTLFSTCMVSNIPFYCYHDSIPPELSTCM</sequence>
<evidence type="ECO:0000256" key="1">
    <source>
        <dbReference type="SAM" id="Phobius"/>
    </source>
</evidence>
<keyword evidence="1" id="KW-1133">Transmembrane helix</keyword>
<evidence type="ECO:0000313" key="2">
    <source>
        <dbReference type="EMBL" id="KAE8354000.1"/>
    </source>
</evidence>
<organism evidence="2 3">
    <name type="scientific">Aspergillus coremiiformis</name>
    <dbReference type="NCBI Taxonomy" id="138285"/>
    <lineage>
        <taxon>Eukaryota</taxon>
        <taxon>Fungi</taxon>
        <taxon>Dikarya</taxon>
        <taxon>Ascomycota</taxon>
        <taxon>Pezizomycotina</taxon>
        <taxon>Eurotiomycetes</taxon>
        <taxon>Eurotiomycetidae</taxon>
        <taxon>Eurotiales</taxon>
        <taxon>Aspergillaceae</taxon>
        <taxon>Aspergillus</taxon>
        <taxon>Aspergillus subgen. Circumdati</taxon>
    </lineage>
</organism>
<keyword evidence="1" id="KW-0812">Transmembrane</keyword>
<dbReference type="AlphaFoldDB" id="A0A5N6ZD58"/>